<comment type="caution">
    <text evidence="1">The sequence shown here is derived from an EMBL/GenBank/DDBJ whole genome shotgun (WGS) entry which is preliminary data.</text>
</comment>
<protein>
    <recommendedName>
        <fullName evidence="3">CopG antitoxin of type II toxin-antitoxin system</fullName>
    </recommendedName>
</protein>
<name>A0A1F5KQZ7_9BACT</name>
<dbReference type="Proteomes" id="UP000178565">
    <property type="component" value="Unassembled WGS sequence"/>
</dbReference>
<accession>A0A1F5KQZ7</accession>
<organism evidence="1 2">
    <name type="scientific">Candidatus Daviesbacteria bacterium RIFCSPLOWO2_01_FULL_39_12</name>
    <dbReference type="NCBI Taxonomy" id="1797785"/>
    <lineage>
        <taxon>Bacteria</taxon>
        <taxon>Candidatus Daviesiibacteriota</taxon>
    </lineage>
</organism>
<evidence type="ECO:0000313" key="2">
    <source>
        <dbReference type="Proteomes" id="UP000178565"/>
    </source>
</evidence>
<proteinExistence type="predicted"/>
<dbReference type="Pfam" id="PF12441">
    <property type="entry name" value="CopG_antitoxin"/>
    <property type="match status" value="1"/>
</dbReference>
<evidence type="ECO:0000313" key="1">
    <source>
        <dbReference type="EMBL" id="OGE43264.1"/>
    </source>
</evidence>
<gene>
    <name evidence="1" type="ORF">A3B45_00890</name>
</gene>
<dbReference type="InterPro" id="IPR022148">
    <property type="entry name" value="CopG_antitoxin"/>
</dbReference>
<evidence type="ECO:0008006" key="3">
    <source>
        <dbReference type="Google" id="ProtNLM"/>
    </source>
</evidence>
<sequence>MKKKKGLKFPNFNKMTYEEEAKWWDTHDLGDYWDEMEDVEIVFDLEKPKEETLVLRLQKETKAKLETEARKKGINVSSLARLWLTQRLHTAVK</sequence>
<reference evidence="1 2" key="1">
    <citation type="journal article" date="2016" name="Nat. Commun.">
        <title>Thousands of microbial genomes shed light on interconnected biogeochemical processes in an aquifer system.</title>
        <authorList>
            <person name="Anantharaman K."/>
            <person name="Brown C.T."/>
            <person name="Hug L.A."/>
            <person name="Sharon I."/>
            <person name="Castelle C.J."/>
            <person name="Probst A.J."/>
            <person name="Thomas B.C."/>
            <person name="Singh A."/>
            <person name="Wilkins M.J."/>
            <person name="Karaoz U."/>
            <person name="Brodie E.L."/>
            <person name="Williams K.H."/>
            <person name="Hubbard S.S."/>
            <person name="Banfield J.F."/>
        </authorList>
    </citation>
    <scope>NUCLEOTIDE SEQUENCE [LARGE SCALE GENOMIC DNA]</scope>
</reference>
<dbReference type="STRING" id="1797785.A3B45_00890"/>
<dbReference type="AlphaFoldDB" id="A0A1F5KQZ7"/>
<dbReference type="EMBL" id="MFDM01000016">
    <property type="protein sequence ID" value="OGE43264.1"/>
    <property type="molecule type" value="Genomic_DNA"/>
</dbReference>